<sequence>MVKYWQQARDNIMNLPLANGWGKKHRLFLKWKYMEAKAAAYYYHGLILDEGNTEKSHAIAIAALQAADEYLKESKRACEAFNSSIPLSRSPPLWGSMKYLSEKIPKDASRKVRINRDPYSHEKIMKTAPILPDFALALKPDEYQLPPVHASWNEESINNGQLDSNKPKE</sequence>
<dbReference type="EMBL" id="NKXS01003150">
    <property type="protein sequence ID" value="PIN10718.1"/>
    <property type="molecule type" value="Genomic_DNA"/>
</dbReference>
<keyword evidence="3" id="KW-1185">Reference proteome</keyword>
<evidence type="ECO:0000313" key="3">
    <source>
        <dbReference type="Proteomes" id="UP000231279"/>
    </source>
</evidence>
<dbReference type="Gene3D" id="1.25.40.280">
    <property type="entry name" value="alix/aip1 like domains"/>
    <property type="match status" value="1"/>
</dbReference>
<gene>
    <name evidence="2" type="ORF">CDL12_16680</name>
</gene>
<dbReference type="OrthoDB" id="1909455at2759"/>
<evidence type="ECO:0008006" key="4">
    <source>
        <dbReference type="Google" id="ProtNLM"/>
    </source>
</evidence>
<evidence type="ECO:0000313" key="2">
    <source>
        <dbReference type="EMBL" id="PIN10718.1"/>
    </source>
</evidence>
<comment type="caution">
    <text evidence="2">The sequence shown here is derived from an EMBL/GenBank/DDBJ whole genome shotgun (WGS) entry which is preliminary data.</text>
</comment>
<dbReference type="Proteomes" id="UP000231279">
    <property type="component" value="Unassembled WGS sequence"/>
</dbReference>
<feature type="compositionally biased region" description="Polar residues" evidence="1">
    <location>
        <begin position="153"/>
        <end position="169"/>
    </location>
</feature>
<dbReference type="STRING" id="429701.A0A2G9GZM5"/>
<dbReference type="AlphaFoldDB" id="A0A2G9GZM5"/>
<protein>
    <recommendedName>
        <fullName evidence="4">BRO1 domain-containing protein</fullName>
    </recommendedName>
</protein>
<dbReference type="PANTHER" id="PTHR23032">
    <property type="entry name" value="BRO1 DOMAIN-CONTAINING PROTEIN BROX"/>
    <property type="match status" value="1"/>
</dbReference>
<reference evidence="3" key="1">
    <citation type="journal article" date="2018" name="Gigascience">
        <title>Genome assembly of the Pink Ipe (Handroanthus impetiginosus, Bignoniaceae), a highly valued, ecologically keystone Neotropical timber forest tree.</title>
        <authorList>
            <person name="Silva-Junior O.B."/>
            <person name="Grattapaglia D."/>
            <person name="Novaes E."/>
            <person name="Collevatti R.G."/>
        </authorList>
    </citation>
    <scope>NUCLEOTIDE SEQUENCE [LARGE SCALE GENOMIC DNA]</scope>
    <source>
        <strain evidence="3">cv. UFG-1</strain>
    </source>
</reference>
<dbReference type="InterPro" id="IPR038499">
    <property type="entry name" value="BRO1_sf"/>
</dbReference>
<feature type="region of interest" description="Disordered" evidence="1">
    <location>
        <begin position="149"/>
        <end position="169"/>
    </location>
</feature>
<dbReference type="PANTHER" id="PTHR23032:SF13">
    <property type="entry name" value="BRO1 DOMAIN-CONTAINING PROTEIN BROX"/>
    <property type="match status" value="1"/>
</dbReference>
<organism evidence="2 3">
    <name type="scientific">Handroanthus impetiginosus</name>
    <dbReference type="NCBI Taxonomy" id="429701"/>
    <lineage>
        <taxon>Eukaryota</taxon>
        <taxon>Viridiplantae</taxon>
        <taxon>Streptophyta</taxon>
        <taxon>Embryophyta</taxon>
        <taxon>Tracheophyta</taxon>
        <taxon>Spermatophyta</taxon>
        <taxon>Magnoliopsida</taxon>
        <taxon>eudicotyledons</taxon>
        <taxon>Gunneridae</taxon>
        <taxon>Pentapetalae</taxon>
        <taxon>asterids</taxon>
        <taxon>lamiids</taxon>
        <taxon>Lamiales</taxon>
        <taxon>Bignoniaceae</taxon>
        <taxon>Crescentiina</taxon>
        <taxon>Tabebuia alliance</taxon>
        <taxon>Handroanthus</taxon>
    </lineage>
</organism>
<proteinExistence type="predicted"/>
<name>A0A2G9GZM5_9LAMI</name>
<dbReference type="InterPro" id="IPR038898">
    <property type="entry name" value="BROX"/>
</dbReference>
<evidence type="ECO:0000256" key="1">
    <source>
        <dbReference type="SAM" id="MobiDB-lite"/>
    </source>
</evidence>
<accession>A0A2G9GZM5</accession>